<organism evidence="2 3">
    <name type="scientific">Thalassobius vesicularis</name>
    <dbReference type="NCBI Taxonomy" id="1294297"/>
    <lineage>
        <taxon>Bacteria</taxon>
        <taxon>Pseudomonadati</taxon>
        <taxon>Pseudomonadota</taxon>
        <taxon>Alphaproteobacteria</taxon>
        <taxon>Rhodobacterales</taxon>
        <taxon>Roseobacteraceae</taxon>
        <taxon>Thalassovita</taxon>
    </lineage>
</organism>
<keyword evidence="3" id="KW-1185">Reference proteome</keyword>
<sequence length="163" mass="18543">MADGVVPVWLTALSGLVPLVAVFFQHRWTVKSFSVSEEQEEFRIEVGRPLLELSTLAEDLEDKLEDWQKGRGGETYETIQSAGKKLSRKVNRFVNYGSKSGFGNDLFWSQISTDDFDEIIFSLDAHSTAIHIATVQRNLDRLKMQCENCLSLKPKSVRKKTFI</sequence>
<keyword evidence="1" id="KW-0812">Transmembrane</keyword>
<name>A0A4S3M540_9RHOB</name>
<evidence type="ECO:0000313" key="3">
    <source>
        <dbReference type="Proteomes" id="UP000306113"/>
    </source>
</evidence>
<feature type="transmembrane region" description="Helical" evidence="1">
    <location>
        <begin position="6"/>
        <end position="24"/>
    </location>
</feature>
<keyword evidence="1" id="KW-1133">Transmembrane helix</keyword>
<reference evidence="2 3" key="1">
    <citation type="submission" date="2019-04" db="EMBL/GenBank/DDBJ databases">
        <title>Draft genome sequence of Youngimonas vesicularis.</title>
        <authorList>
            <person name="Hameed A."/>
        </authorList>
    </citation>
    <scope>NUCLEOTIDE SEQUENCE [LARGE SCALE GENOMIC DNA]</scope>
    <source>
        <strain evidence="2 3">CC-AMW-E</strain>
    </source>
</reference>
<accession>A0A4S3M540</accession>
<keyword evidence="1" id="KW-0472">Membrane</keyword>
<dbReference type="EMBL" id="SSMD01000011">
    <property type="protein sequence ID" value="THD71640.1"/>
    <property type="molecule type" value="Genomic_DNA"/>
</dbReference>
<comment type="caution">
    <text evidence="2">The sequence shown here is derived from an EMBL/GenBank/DDBJ whole genome shotgun (WGS) entry which is preliminary data.</text>
</comment>
<dbReference type="Proteomes" id="UP000306113">
    <property type="component" value="Unassembled WGS sequence"/>
</dbReference>
<protein>
    <submittedName>
        <fullName evidence="2">Uncharacterized protein</fullName>
    </submittedName>
</protein>
<evidence type="ECO:0000313" key="2">
    <source>
        <dbReference type="EMBL" id="THD71640.1"/>
    </source>
</evidence>
<proteinExistence type="predicted"/>
<evidence type="ECO:0000256" key="1">
    <source>
        <dbReference type="SAM" id="Phobius"/>
    </source>
</evidence>
<gene>
    <name evidence="2" type="ORF">E7681_17730</name>
</gene>
<dbReference type="AlphaFoldDB" id="A0A4S3M540"/>
<dbReference type="RefSeq" id="WP_136340596.1">
    <property type="nucleotide sequence ID" value="NZ_SSMD01000011.1"/>
</dbReference>